<proteinExistence type="predicted"/>
<dbReference type="PATRIC" id="fig|698760.3.peg.2154"/>
<keyword evidence="3" id="KW-1185">Reference proteome</keyword>
<dbReference type="Proteomes" id="UP000010931">
    <property type="component" value="Unassembled WGS sequence"/>
</dbReference>
<evidence type="ECO:0000313" key="2">
    <source>
        <dbReference type="EMBL" id="ELP69155.1"/>
    </source>
</evidence>
<organism evidence="2 3">
    <name type="scientific">Streptomyces turgidiscabies (strain Car8)</name>
    <dbReference type="NCBI Taxonomy" id="698760"/>
    <lineage>
        <taxon>Bacteria</taxon>
        <taxon>Bacillati</taxon>
        <taxon>Actinomycetota</taxon>
        <taxon>Actinomycetes</taxon>
        <taxon>Kitasatosporales</taxon>
        <taxon>Streptomycetaceae</taxon>
        <taxon>Streptomyces</taxon>
    </lineage>
</organism>
<accession>L7FER8</accession>
<evidence type="ECO:0000256" key="1">
    <source>
        <dbReference type="SAM" id="MobiDB-lite"/>
    </source>
</evidence>
<feature type="region of interest" description="Disordered" evidence="1">
    <location>
        <begin position="28"/>
        <end position="49"/>
    </location>
</feature>
<reference evidence="2 3" key="1">
    <citation type="journal article" date="2011" name="Plasmid">
        <title>Streptomyces turgidiscabies Car8 contains a modular pathogenicity island that shares virulence genes with other actinobacterial plant pathogens.</title>
        <authorList>
            <person name="Huguet-Tapia J.C."/>
            <person name="Badger J.H."/>
            <person name="Loria R."/>
            <person name="Pettis G.S."/>
        </authorList>
    </citation>
    <scope>NUCLEOTIDE SEQUENCE [LARGE SCALE GENOMIC DNA]</scope>
    <source>
        <strain evidence="2 3">Car8</strain>
    </source>
</reference>
<dbReference type="STRING" id="85558.T45_01047"/>
<evidence type="ECO:0000313" key="3">
    <source>
        <dbReference type="Proteomes" id="UP000010931"/>
    </source>
</evidence>
<name>L7FER8_STRT8</name>
<comment type="caution">
    <text evidence="2">The sequence shown here is derived from an EMBL/GenBank/DDBJ whole genome shotgun (WGS) entry which is preliminary data.</text>
</comment>
<dbReference type="AlphaFoldDB" id="L7FER8"/>
<sequence length="49" mass="5272">MMALTLDPDHPLPSGTVRYAEPFGIQDAHPGRVPDLPPPRCPGPVSVIR</sequence>
<protein>
    <submittedName>
        <fullName evidence="2">Uncharacterized protein</fullName>
    </submittedName>
</protein>
<dbReference type="EMBL" id="AEJB01000171">
    <property type="protein sequence ID" value="ELP69155.1"/>
    <property type="molecule type" value="Genomic_DNA"/>
</dbReference>
<gene>
    <name evidence="2" type="ORF">STRTUCAR8_05294</name>
</gene>